<organism evidence="2 3">
    <name type="scientific">Rhodoferax lithotrophicus</name>
    <dbReference type="NCBI Taxonomy" id="2798804"/>
    <lineage>
        <taxon>Bacteria</taxon>
        <taxon>Pseudomonadati</taxon>
        <taxon>Pseudomonadota</taxon>
        <taxon>Betaproteobacteria</taxon>
        <taxon>Burkholderiales</taxon>
        <taxon>Comamonadaceae</taxon>
        <taxon>Rhodoferax</taxon>
    </lineage>
</organism>
<feature type="transmembrane region" description="Helical" evidence="1">
    <location>
        <begin position="6"/>
        <end position="27"/>
    </location>
</feature>
<feature type="transmembrane region" description="Helical" evidence="1">
    <location>
        <begin position="90"/>
        <end position="108"/>
    </location>
</feature>
<feature type="transmembrane region" description="Helical" evidence="1">
    <location>
        <begin position="147"/>
        <end position="166"/>
    </location>
</feature>
<name>A0ABN6DB26_9BURK</name>
<proteinExistence type="predicted"/>
<keyword evidence="1" id="KW-0472">Membrane</keyword>
<keyword evidence="3" id="KW-1185">Reference proteome</keyword>
<evidence type="ECO:0008006" key="4">
    <source>
        <dbReference type="Google" id="ProtNLM"/>
    </source>
</evidence>
<feature type="transmembrane region" description="Helical" evidence="1">
    <location>
        <begin position="59"/>
        <end position="78"/>
    </location>
</feature>
<reference evidence="2 3" key="1">
    <citation type="journal article" date="2021" name="Microbiol. Spectr.">
        <title>A Single Bacterium Capable of Oxidation and Reduction of Iron at Circumneutral pH.</title>
        <authorList>
            <person name="Kato S."/>
            <person name="Ohkuma M."/>
        </authorList>
    </citation>
    <scope>NUCLEOTIDE SEQUENCE [LARGE SCALE GENOMIC DNA]</scope>
    <source>
        <strain evidence="2 3">MIZ03</strain>
    </source>
</reference>
<feature type="transmembrane region" description="Helical" evidence="1">
    <location>
        <begin position="34"/>
        <end position="53"/>
    </location>
</feature>
<feature type="transmembrane region" description="Helical" evidence="1">
    <location>
        <begin position="114"/>
        <end position="135"/>
    </location>
</feature>
<accession>A0ABN6DB26</accession>
<gene>
    <name evidence="2" type="ORF">MIZ03_4087</name>
</gene>
<dbReference type="Proteomes" id="UP000824366">
    <property type="component" value="Chromosome"/>
</dbReference>
<keyword evidence="1" id="KW-0812">Transmembrane</keyword>
<feature type="transmembrane region" description="Helical" evidence="1">
    <location>
        <begin position="186"/>
        <end position="205"/>
    </location>
</feature>
<evidence type="ECO:0000313" key="3">
    <source>
        <dbReference type="Proteomes" id="UP000824366"/>
    </source>
</evidence>
<sequence>MGNAIPIAQLAVFLGCLTLAAWIAGISYGKDRGLAFWAGALTCFAVVYGFLSFELPMGPIFSVVLANVALACTLALLAECVLCWQNRRSLHGWVKLPVMVAIAGFLMLQDDPRGRIMLGAAVFASQSLLILMLLLQKRKQLRSTVLYLVEIGAALIACLFVLRAVFTLSGRQDVHPLVVSDHVQASTLLLSVISVMLLGLGFELLGGSMGDNEQTVET</sequence>
<dbReference type="EMBL" id="AP024238">
    <property type="protein sequence ID" value="BCO29175.1"/>
    <property type="molecule type" value="Genomic_DNA"/>
</dbReference>
<dbReference type="RefSeq" id="WP_223905051.1">
    <property type="nucleotide sequence ID" value="NZ_AP024238.1"/>
</dbReference>
<evidence type="ECO:0000256" key="1">
    <source>
        <dbReference type="SAM" id="Phobius"/>
    </source>
</evidence>
<protein>
    <recommendedName>
        <fullName evidence="4">GGDEF domain-containing protein</fullName>
    </recommendedName>
</protein>
<evidence type="ECO:0000313" key="2">
    <source>
        <dbReference type="EMBL" id="BCO29175.1"/>
    </source>
</evidence>
<keyword evidence="1" id="KW-1133">Transmembrane helix</keyword>